<evidence type="ECO:0000313" key="1">
    <source>
        <dbReference type="EMBL" id="UOE20416.1"/>
    </source>
</evidence>
<dbReference type="RefSeq" id="WP_243597603.1">
    <property type="nucleotide sequence ID" value="NZ_CP063196.1"/>
</dbReference>
<evidence type="ECO:0000313" key="2">
    <source>
        <dbReference type="Proteomes" id="UP000265719"/>
    </source>
</evidence>
<keyword evidence="2" id="KW-1185">Reference proteome</keyword>
<name>A0AA97LYM8_9ACTN</name>
<proteinExistence type="predicted"/>
<dbReference type="AlphaFoldDB" id="A0AA97LYM8"/>
<organism evidence="1 2">
    <name type="scientific">Thermobifida halotolerans</name>
    <dbReference type="NCBI Taxonomy" id="483545"/>
    <lineage>
        <taxon>Bacteria</taxon>
        <taxon>Bacillati</taxon>
        <taxon>Actinomycetota</taxon>
        <taxon>Actinomycetes</taxon>
        <taxon>Streptosporangiales</taxon>
        <taxon>Nocardiopsidaceae</taxon>
        <taxon>Thermobifida</taxon>
    </lineage>
</organism>
<reference evidence="1" key="1">
    <citation type="submission" date="2020-10" db="EMBL/GenBank/DDBJ databases">
        <title>De novo genome project of the cellulose decomposer Thermobifida halotolerans type strain.</title>
        <authorList>
            <person name="Nagy I."/>
            <person name="Horvath B."/>
            <person name="Kukolya J."/>
            <person name="Nagy I."/>
            <person name="Orsini M."/>
        </authorList>
    </citation>
    <scope>NUCLEOTIDE SEQUENCE</scope>
    <source>
        <strain evidence="1">DSM 44931</strain>
    </source>
</reference>
<protein>
    <submittedName>
        <fullName evidence="1">Uncharacterized protein</fullName>
    </submittedName>
</protein>
<dbReference type="KEGG" id="thao:NI17_004045"/>
<accession>A0AA97LYM8</accession>
<dbReference type="Proteomes" id="UP000265719">
    <property type="component" value="Chromosome"/>
</dbReference>
<gene>
    <name evidence="1" type="ORF">NI17_004045</name>
</gene>
<sequence length="602" mass="63689">MTAERGVTGYLPLRLLLTAGVATRTRLDPLRVEAERVINGRAQRGMLAAALRDAGRDRELDEWVARGGVWFAPAFPRLEAGVAAGGAGGVVERTTVAVPAPATLFRSGADDTGDAVDLERVQPSPGVAYRALGGLLAPEAGYRAAVAATAEQYLGRGRGDGTGRGAPFFTTTLDAGQVFETRWQMWAADGARLDALAWRVVDFLTEARGRLVLGAAGARAHGGEVRVDLAEDAVRPGRPVAADRIGLTADRDWPAGEERDLVLLSPALVCGAGGGFHPRALVAAVARRFPGTAVEVVTAHVEAQAVGGYHRGYRGPVAERWAARPGSVVRLRPNRPLTTEQVRALEAHPLGERAADGYGQFAVLAVRERVVAPVEVAPVPGGGGIRLADGTEARIGAASPAGWLQSDRDLGRLYDTLLANAAAEPVRAFARRLAAVDDDLRGLTPSLLGRLREVAAAPHPTAERALRALADAVGERDAPGGPGPRLRGKALEKVADARVRVAGHRVPVRDWFAELARDPRRWWDRHAGADARLASALAEALVAVDLTHPTGVGADLTDAARDWRRRHAARLALLLVATWLAELARNLREAAGRDGEGRRGES</sequence>
<dbReference type="EMBL" id="CP063196">
    <property type="protein sequence ID" value="UOE20416.1"/>
    <property type="molecule type" value="Genomic_DNA"/>
</dbReference>